<sequence length="24" mass="2509">MPSITTMSTMSFAGKTNGVYGVLD</sequence>
<organism evidence="1">
    <name type="scientific">Arundo donax</name>
    <name type="common">Giant reed</name>
    <name type="synonym">Donax arundinaceus</name>
    <dbReference type="NCBI Taxonomy" id="35708"/>
    <lineage>
        <taxon>Eukaryota</taxon>
        <taxon>Viridiplantae</taxon>
        <taxon>Streptophyta</taxon>
        <taxon>Embryophyta</taxon>
        <taxon>Tracheophyta</taxon>
        <taxon>Spermatophyta</taxon>
        <taxon>Magnoliopsida</taxon>
        <taxon>Liliopsida</taxon>
        <taxon>Poales</taxon>
        <taxon>Poaceae</taxon>
        <taxon>PACMAD clade</taxon>
        <taxon>Arundinoideae</taxon>
        <taxon>Arundineae</taxon>
        <taxon>Arundo</taxon>
    </lineage>
</organism>
<name>A0A0A9H5D4_ARUDO</name>
<dbReference type="AlphaFoldDB" id="A0A0A9H5D4"/>
<protein>
    <submittedName>
        <fullName evidence="1">Uncharacterized protein</fullName>
    </submittedName>
</protein>
<evidence type="ECO:0000313" key="1">
    <source>
        <dbReference type="EMBL" id="JAE31004.1"/>
    </source>
</evidence>
<proteinExistence type="predicted"/>
<dbReference type="EMBL" id="GBRH01166892">
    <property type="protein sequence ID" value="JAE31004.1"/>
    <property type="molecule type" value="Transcribed_RNA"/>
</dbReference>
<accession>A0A0A9H5D4</accession>
<reference evidence="1" key="1">
    <citation type="submission" date="2014-09" db="EMBL/GenBank/DDBJ databases">
        <authorList>
            <person name="Magalhaes I.L.F."/>
            <person name="Oliveira U."/>
            <person name="Santos F.R."/>
            <person name="Vidigal T.H.D.A."/>
            <person name="Brescovit A.D."/>
            <person name="Santos A.J."/>
        </authorList>
    </citation>
    <scope>NUCLEOTIDE SEQUENCE</scope>
    <source>
        <tissue evidence="1">Shoot tissue taken approximately 20 cm above the soil surface</tissue>
    </source>
</reference>
<reference evidence="1" key="2">
    <citation type="journal article" date="2015" name="Data Brief">
        <title>Shoot transcriptome of the giant reed, Arundo donax.</title>
        <authorList>
            <person name="Barrero R.A."/>
            <person name="Guerrero F.D."/>
            <person name="Moolhuijzen P."/>
            <person name="Goolsby J.A."/>
            <person name="Tidwell J."/>
            <person name="Bellgard S.E."/>
            <person name="Bellgard M.I."/>
        </authorList>
    </citation>
    <scope>NUCLEOTIDE SEQUENCE</scope>
    <source>
        <tissue evidence="1">Shoot tissue taken approximately 20 cm above the soil surface</tissue>
    </source>
</reference>